<evidence type="ECO:0000256" key="3">
    <source>
        <dbReference type="ARBA" id="ARBA00009014"/>
    </source>
</evidence>
<keyword evidence="14" id="KW-1185">Reference proteome</keyword>
<feature type="domain" description="Cytidyltransferase-like" evidence="12">
    <location>
        <begin position="4"/>
        <end position="181"/>
    </location>
</feature>
<reference evidence="13" key="1">
    <citation type="submission" date="2022-07" db="EMBL/GenBank/DDBJ databases">
        <authorList>
            <person name="Criscuolo A."/>
        </authorList>
    </citation>
    <scope>NUCLEOTIDE SEQUENCE</scope>
    <source>
        <strain evidence="13">CIP103197</strain>
    </source>
</reference>
<dbReference type="NCBIfam" id="NF000840">
    <property type="entry name" value="PRK00071.1-3"/>
    <property type="match status" value="1"/>
</dbReference>
<keyword evidence="4 11" id="KW-0662">Pyridine nucleotide biosynthesis</keyword>
<dbReference type="InterPro" id="IPR004821">
    <property type="entry name" value="Cyt_trans-like"/>
</dbReference>
<accession>A0A9W4QZA1</accession>
<comment type="catalytic activity">
    <reaction evidence="10 11">
        <text>nicotinate beta-D-ribonucleotide + ATP + H(+) = deamido-NAD(+) + diphosphate</text>
        <dbReference type="Rhea" id="RHEA:22860"/>
        <dbReference type="ChEBI" id="CHEBI:15378"/>
        <dbReference type="ChEBI" id="CHEBI:30616"/>
        <dbReference type="ChEBI" id="CHEBI:33019"/>
        <dbReference type="ChEBI" id="CHEBI:57502"/>
        <dbReference type="ChEBI" id="CHEBI:58437"/>
        <dbReference type="EC" id="2.7.7.18"/>
    </reaction>
</comment>
<evidence type="ECO:0000256" key="5">
    <source>
        <dbReference type="ARBA" id="ARBA00022679"/>
    </source>
</evidence>
<evidence type="ECO:0000256" key="9">
    <source>
        <dbReference type="ARBA" id="ARBA00023027"/>
    </source>
</evidence>
<evidence type="ECO:0000256" key="1">
    <source>
        <dbReference type="ARBA" id="ARBA00002324"/>
    </source>
</evidence>
<dbReference type="InterPro" id="IPR005248">
    <property type="entry name" value="NadD/NMNAT"/>
</dbReference>
<dbReference type="GO" id="GO:0005524">
    <property type="term" value="F:ATP binding"/>
    <property type="evidence" value="ECO:0007669"/>
    <property type="project" value="UniProtKB-KW"/>
</dbReference>
<dbReference type="RefSeq" id="WP_262976811.1">
    <property type="nucleotide sequence ID" value="NZ_CAMAPB010000030.1"/>
</dbReference>
<comment type="similarity">
    <text evidence="3 11">Belongs to the NadD family.</text>
</comment>
<evidence type="ECO:0000256" key="8">
    <source>
        <dbReference type="ARBA" id="ARBA00022840"/>
    </source>
</evidence>
<dbReference type="GO" id="GO:0009435">
    <property type="term" value="P:NAD+ biosynthetic process"/>
    <property type="evidence" value="ECO:0007669"/>
    <property type="project" value="UniProtKB-UniRule"/>
</dbReference>
<evidence type="ECO:0000313" key="14">
    <source>
        <dbReference type="Proteomes" id="UP001152447"/>
    </source>
</evidence>
<dbReference type="NCBIfam" id="TIGR00125">
    <property type="entry name" value="cyt_tran_rel"/>
    <property type="match status" value="1"/>
</dbReference>
<keyword evidence="8 11" id="KW-0067">ATP-binding</keyword>
<organism evidence="13 14">
    <name type="scientific">Pseudoalteromonas haloplanktis</name>
    <name type="common">Alteromonas haloplanktis</name>
    <dbReference type="NCBI Taxonomy" id="228"/>
    <lineage>
        <taxon>Bacteria</taxon>
        <taxon>Pseudomonadati</taxon>
        <taxon>Pseudomonadota</taxon>
        <taxon>Gammaproteobacteria</taxon>
        <taxon>Alteromonadales</taxon>
        <taxon>Pseudoalteromonadaceae</taxon>
        <taxon>Pseudoalteromonas</taxon>
    </lineage>
</organism>
<keyword evidence="5 11" id="KW-0808">Transferase</keyword>
<gene>
    <name evidence="11 13" type="primary">nadD</name>
    <name evidence="13" type="ORF">PSEHALCIP103_02173</name>
</gene>
<keyword evidence="7 11" id="KW-0547">Nucleotide-binding</keyword>
<evidence type="ECO:0000313" key="13">
    <source>
        <dbReference type="EMBL" id="CAH9059948.1"/>
    </source>
</evidence>
<dbReference type="Gene3D" id="3.40.50.620">
    <property type="entry name" value="HUPs"/>
    <property type="match status" value="1"/>
</dbReference>
<dbReference type="Proteomes" id="UP001152447">
    <property type="component" value="Unassembled WGS sequence"/>
</dbReference>
<comment type="pathway">
    <text evidence="2 11">Cofactor biosynthesis; NAD(+) biosynthesis; deamido-NAD(+) from nicotinate D-ribonucleotide: step 1/1.</text>
</comment>
<evidence type="ECO:0000256" key="10">
    <source>
        <dbReference type="ARBA" id="ARBA00048721"/>
    </source>
</evidence>
<keyword evidence="9 11" id="KW-0520">NAD</keyword>
<dbReference type="Pfam" id="PF01467">
    <property type="entry name" value="CTP_transf_like"/>
    <property type="match status" value="1"/>
</dbReference>
<evidence type="ECO:0000256" key="11">
    <source>
        <dbReference type="HAMAP-Rule" id="MF_00244"/>
    </source>
</evidence>
<dbReference type="GO" id="GO:0004515">
    <property type="term" value="F:nicotinate-nucleotide adenylyltransferase activity"/>
    <property type="evidence" value="ECO:0007669"/>
    <property type="project" value="UniProtKB-UniRule"/>
</dbReference>
<dbReference type="EC" id="2.7.7.18" evidence="11"/>
<sequence>MIAIFGGTFDPVHLGHLNMAQQCVATFKLHSLYFMPCAIPAHKAAPGISTEHRIAMLKAAITPYAQFKLDLRELQRSGPSYSLLSLQELRAENPDTPILFLIGMDSFNNFDKWYQWQTITRLCHIVVYQRPGQSCHVLGELKDYKQQAVTNDFSLLNKTNAGHLYFLEGEQLDAASSEIRQTLKKSTKKSELLPDAVSHYIKQHQLYQE</sequence>
<comment type="caution">
    <text evidence="13">The sequence shown here is derived from an EMBL/GenBank/DDBJ whole genome shotgun (WGS) entry which is preliminary data.</text>
</comment>
<dbReference type="NCBIfam" id="NF000839">
    <property type="entry name" value="PRK00071.1-1"/>
    <property type="match status" value="1"/>
</dbReference>
<proteinExistence type="inferred from homology"/>
<evidence type="ECO:0000256" key="2">
    <source>
        <dbReference type="ARBA" id="ARBA00005019"/>
    </source>
</evidence>
<dbReference type="PANTHER" id="PTHR39321:SF3">
    <property type="entry name" value="PHOSPHOPANTETHEINE ADENYLYLTRANSFERASE"/>
    <property type="match status" value="1"/>
</dbReference>
<dbReference type="InterPro" id="IPR014729">
    <property type="entry name" value="Rossmann-like_a/b/a_fold"/>
</dbReference>
<dbReference type="PANTHER" id="PTHR39321">
    <property type="entry name" value="NICOTINATE-NUCLEOTIDE ADENYLYLTRANSFERASE-RELATED"/>
    <property type="match status" value="1"/>
</dbReference>
<dbReference type="AlphaFoldDB" id="A0A9W4QZA1"/>
<dbReference type="CDD" id="cd02165">
    <property type="entry name" value="NMNAT"/>
    <property type="match status" value="1"/>
</dbReference>
<comment type="function">
    <text evidence="1 11">Catalyzes the reversible adenylation of nicotinate mononucleotide (NaMN) to nicotinic acid adenine dinucleotide (NaAD).</text>
</comment>
<dbReference type="HAMAP" id="MF_00244">
    <property type="entry name" value="NaMN_adenylyltr"/>
    <property type="match status" value="1"/>
</dbReference>
<protein>
    <recommendedName>
        <fullName evidence="11">Probable nicotinate-nucleotide adenylyltransferase</fullName>
        <ecNumber evidence="11">2.7.7.18</ecNumber>
    </recommendedName>
    <alternativeName>
        <fullName evidence="11">Deamido-NAD(+) diphosphorylase</fullName>
    </alternativeName>
    <alternativeName>
        <fullName evidence="11">Deamido-NAD(+) pyrophosphorylase</fullName>
    </alternativeName>
    <alternativeName>
        <fullName evidence="11">Nicotinate mononucleotide adenylyltransferase</fullName>
        <shortName evidence="11">NaMN adenylyltransferase</shortName>
    </alternativeName>
</protein>
<dbReference type="EMBL" id="CAMAPB010000030">
    <property type="protein sequence ID" value="CAH9059948.1"/>
    <property type="molecule type" value="Genomic_DNA"/>
</dbReference>
<evidence type="ECO:0000256" key="7">
    <source>
        <dbReference type="ARBA" id="ARBA00022741"/>
    </source>
</evidence>
<evidence type="ECO:0000259" key="12">
    <source>
        <dbReference type="Pfam" id="PF01467"/>
    </source>
</evidence>
<evidence type="ECO:0000256" key="4">
    <source>
        <dbReference type="ARBA" id="ARBA00022642"/>
    </source>
</evidence>
<name>A0A9W4QZA1_PSEHA</name>
<evidence type="ECO:0000256" key="6">
    <source>
        <dbReference type="ARBA" id="ARBA00022695"/>
    </source>
</evidence>
<dbReference type="NCBIfam" id="TIGR00482">
    <property type="entry name" value="nicotinate (nicotinamide) nucleotide adenylyltransferase"/>
    <property type="match status" value="1"/>
</dbReference>
<dbReference type="SUPFAM" id="SSF52374">
    <property type="entry name" value="Nucleotidylyl transferase"/>
    <property type="match status" value="1"/>
</dbReference>
<keyword evidence="6 11" id="KW-0548">Nucleotidyltransferase</keyword>